<dbReference type="PANTHER" id="PTHR12358:SF54">
    <property type="entry name" value="SPHINGOSINE KINASE RELATED PROTEIN"/>
    <property type="match status" value="1"/>
</dbReference>
<dbReference type="Pfam" id="PF00781">
    <property type="entry name" value="DAGK_cat"/>
    <property type="match status" value="1"/>
</dbReference>
<dbReference type="PROSITE" id="PS50146">
    <property type="entry name" value="DAGK"/>
    <property type="match status" value="1"/>
</dbReference>
<dbReference type="SMART" id="SM00046">
    <property type="entry name" value="DAGKc"/>
    <property type="match status" value="1"/>
</dbReference>
<feature type="region of interest" description="Disordered" evidence="1">
    <location>
        <begin position="1"/>
        <end position="207"/>
    </location>
</feature>
<dbReference type="InterPro" id="IPR016064">
    <property type="entry name" value="NAD/diacylglycerol_kinase_sf"/>
</dbReference>
<dbReference type="SUPFAM" id="SSF111331">
    <property type="entry name" value="NAD kinase/diacylglycerol kinase-like"/>
    <property type="match status" value="1"/>
</dbReference>
<dbReference type="EMBL" id="KZ988611">
    <property type="protein sequence ID" value="RKP11859.1"/>
    <property type="molecule type" value="Genomic_DNA"/>
</dbReference>
<feature type="compositionally biased region" description="Basic and acidic residues" evidence="1">
    <location>
        <begin position="106"/>
        <end position="159"/>
    </location>
</feature>
<feature type="region of interest" description="Disordered" evidence="1">
    <location>
        <begin position="344"/>
        <end position="387"/>
    </location>
</feature>
<dbReference type="Gene3D" id="2.60.200.40">
    <property type="match status" value="1"/>
</dbReference>
<dbReference type="InterPro" id="IPR050187">
    <property type="entry name" value="Lipid_Phosphate_FormReg"/>
</dbReference>
<dbReference type="GO" id="GO:0001727">
    <property type="term" value="F:lipid kinase activity"/>
    <property type="evidence" value="ECO:0007669"/>
    <property type="project" value="TreeGrafter"/>
</dbReference>
<dbReference type="GO" id="GO:0016020">
    <property type="term" value="C:membrane"/>
    <property type="evidence" value="ECO:0007669"/>
    <property type="project" value="GOC"/>
</dbReference>
<evidence type="ECO:0000313" key="3">
    <source>
        <dbReference type="EMBL" id="RKP11859.1"/>
    </source>
</evidence>
<organism evidence="3 4">
    <name type="scientific">Piptocephalis cylindrospora</name>
    <dbReference type="NCBI Taxonomy" id="1907219"/>
    <lineage>
        <taxon>Eukaryota</taxon>
        <taxon>Fungi</taxon>
        <taxon>Fungi incertae sedis</taxon>
        <taxon>Zoopagomycota</taxon>
        <taxon>Zoopagomycotina</taxon>
        <taxon>Zoopagomycetes</taxon>
        <taxon>Zoopagales</taxon>
        <taxon>Piptocephalidaceae</taxon>
        <taxon>Piptocephalis</taxon>
    </lineage>
</organism>
<protein>
    <submittedName>
        <fullName evidence="3">ATP-NAD kinase-like domain-containing protein</fullName>
    </submittedName>
</protein>
<dbReference type="AlphaFoldDB" id="A0A4V1IXQ3"/>
<feature type="compositionally biased region" description="Basic and acidic residues" evidence="1">
    <location>
        <begin position="45"/>
        <end position="56"/>
    </location>
</feature>
<dbReference type="Proteomes" id="UP000267251">
    <property type="component" value="Unassembled WGS sequence"/>
</dbReference>
<dbReference type="InterPro" id="IPR001206">
    <property type="entry name" value="Diacylglycerol_kinase_cat_dom"/>
</dbReference>
<gene>
    <name evidence="3" type="ORF">BJ684DRAFT_17595</name>
</gene>
<dbReference type="GO" id="GO:0006665">
    <property type="term" value="P:sphingolipid metabolic process"/>
    <property type="evidence" value="ECO:0007669"/>
    <property type="project" value="TreeGrafter"/>
</dbReference>
<dbReference type="PANTHER" id="PTHR12358">
    <property type="entry name" value="SPHINGOSINE KINASE"/>
    <property type="match status" value="1"/>
</dbReference>
<keyword evidence="4" id="KW-1185">Reference proteome</keyword>
<sequence>MEQADDALKDQNKKNMEEGSDDESVQEMNHSEGIIPVPQDDSESEDKASLVDEMAQRDAIFQEFDHSKEMVSSAFELNHPEEQEAPSASESGNPKEEETPIISEPAHLKKDDAFIVSDTDHPKEEGASLSSKEEELTDKKASLTDELGHDEKISARDLNEADSPTCSSPFSITSPNSRTSSLPQSPGMTPSVTITPPRTSSAPREPGEIGRDFQLTWEGEPGRLILSPERLTFRPISPVQAAVHPFLSIPYELIYAVSVSPKDPATTLIHTIHPRNYSLCSFRITEVDPAWLIQSLRAHLPPSPPYAHVFINPYAGTGGGLELWEGLVRPMLLNARIPHAVTVTTGPGNAESLSGSVALEESKDAASPSVSSTSSENSSSSFSSSASSSFRKPTAIICIGGDGLVHEVVNGLASRGTPRPVVQLCVVPAGTGNTVANTVIYQEGDGESMAADINARSLRSLLACFRCQHIPLDLATVALTDGRIRRAVALVNTGFHADVSSSSDRLRFLGPSSRSRLAGAVQYLFPTRALDEARITLLGARRWSASYRAFSAMEPVVELEDGPFADVLITNHPELSNGYRIAPFADPSDGFWDLIVIRGGRAQVHAVQSAASSPTPTHLADGLAECWQIQGLHLQIPHLGESVRVDGEPLILPPAGDDGATTCELTLQIARDELIRLCKST</sequence>
<evidence type="ECO:0000313" key="4">
    <source>
        <dbReference type="Proteomes" id="UP000267251"/>
    </source>
</evidence>
<feature type="compositionally biased region" description="Polar residues" evidence="1">
    <location>
        <begin position="344"/>
        <end position="355"/>
    </location>
</feature>
<evidence type="ECO:0000256" key="1">
    <source>
        <dbReference type="SAM" id="MobiDB-lite"/>
    </source>
</evidence>
<reference evidence="4" key="1">
    <citation type="journal article" date="2018" name="Nat. Microbiol.">
        <title>Leveraging single-cell genomics to expand the fungal tree of life.</title>
        <authorList>
            <person name="Ahrendt S.R."/>
            <person name="Quandt C.A."/>
            <person name="Ciobanu D."/>
            <person name="Clum A."/>
            <person name="Salamov A."/>
            <person name="Andreopoulos B."/>
            <person name="Cheng J.F."/>
            <person name="Woyke T."/>
            <person name="Pelin A."/>
            <person name="Henrissat B."/>
            <person name="Reynolds N.K."/>
            <person name="Benny G.L."/>
            <person name="Smith M.E."/>
            <person name="James T.Y."/>
            <person name="Grigoriev I.V."/>
        </authorList>
    </citation>
    <scope>NUCLEOTIDE SEQUENCE [LARGE SCALE GENOMIC DNA]</scope>
</reference>
<feature type="compositionally biased region" description="Low complexity" evidence="1">
    <location>
        <begin position="365"/>
        <end position="387"/>
    </location>
</feature>
<name>A0A4V1IXQ3_9FUNG</name>
<keyword evidence="3" id="KW-0808">Transferase</keyword>
<feature type="domain" description="DAGKc" evidence="2">
    <location>
        <begin position="302"/>
        <end position="471"/>
    </location>
</feature>
<proteinExistence type="predicted"/>
<feature type="compositionally biased region" description="Basic and acidic residues" evidence="1">
    <location>
        <begin position="1"/>
        <end position="17"/>
    </location>
</feature>
<keyword evidence="3" id="KW-0418">Kinase</keyword>
<dbReference type="Gene3D" id="3.40.50.10330">
    <property type="entry name" value="Probable inorganic polyphosphate/atp-NAD kinase, domain 1"/>
    <property type="match status" value="1"/>
</dbReference>
<evidence type="ECO:0000259" key="2">
    <source>
        <dbReference type="PROSITE" id="PS50146"/>
    </source>
</evidence>
<dbReference type="OrthoDB" id="336240at2759"/>
<accession>A0A4V1IXQ3</accession>
<dbReference type="InterPro" id="IPR017438">
    <property type="entry name" value="ATP-NAD_kinase_N"/>
</dbReference>
<feature type="compositionally biased region" description="Polar residues" evidence="1">
    <location>
        <begin position="162"/>
        <end position="202"/>
    </location>
</feature>